<accession>A0ABD7NPV2</accession>
<comment type="caution">
    <text evidence="1">The sequence shown here is derived from an EMBL/GenBank/DDBJ whole genome shotgun (WGS) entry which is preliminary data.</text>
</comment>
<dbReference type="AlphaFoldDB" id="A0ABD7NPV2"/>
<reference evidence="1 2" key="1">
    <citation type="submission" date="2018-08" db="EMBL/GenBank/DDBJ databases">
        <authorList>
            <consortium name="Pathogen Informatics"/>
        </authorList>
    </citation>
    <scope>NUCLEOTIDE SEQUENCE [LARGE SCALE GENOMIC DNA]</scope>
    <source>
        <strain evidence="1 2">EuSCAPE_GR114</strain>
    </source>
</reference>
<dbReference type="Proteomes" id="UP000259497">
    <property type="component" value="Unassembled WGS sequence"/>
</dbReference>
<dbReference type="EMBL" id="UIXM01000009">
    <property type="protein sequence ID" value="SVS26520.1"/>
    <property type="molecule type" value="Genomic_DNA"/>
</dbReference>
<evidence type="ECO:0000313" key="2">
    <source>
        <dbReference type="Proteomes" id="UP000259497"/>
    </source>
</evidence>
<proteinExistence type="predicted"/>
<name>A0ABD7NPV2_KLEPN</name>
<organism evidence="1 2">
    <name type="scientific">Klebsiella pneumoniae</name>
    <dbReference type="NCBI Taxonomy" id="573"/>
    <lineage>
        <taxon>Bacteria</taxon>
        <taxon>Pseudomonadati</taxon>
        <taxon>Pseudomonadota</taxon>
        <taxon>Gammaproteobacteria</taxon>
        <taxon>Enterobacterales</taxon>
        <taxon>Enterobacteriaceae</taxon>
        <taxon>Klebsiella/Raoultella group</taxon>
        <taxon>Klebsiella</taxon>
        <taxon>Klebsiella pneumoniae complex</taxon>
    </lineage>
</organism>
<gene>
    <name evidence="1" type="ORF">SAMEA3649733_03179</name>
</gene>
<protein>
    <submittedName>
        <fullName evidence="1">Uncharacterized protein</fullName>
    </submittedName>
</protein>
<evidence type="ECO:0000313" key="1">
    <source>
        <dbReference type="EMBL" id="SVS26520.1"/>
    </source>
</evidence>
<sequence length="259" mass="28986">MKNEIEFKFGDYAIIEQKRHGVPNEMFVHKVVGQLRSNTWVDVPVMVPATETLHGEMEDICLCICCGIDETEVRRYRVKDMRRHSPVSLVADEKRGSTITLQAVNELIASLQSAGELSIREQEFLKLAKAYQQLAAENVVLKAAFNKPDAWLSFHSIPPTYQEPDRGGEYLAVHEQPGEKNDDGSDSWPVYAKPEIETLATDRIVAGIKADGVEEFSKTLEGAADICGKSKAWDAQENLLDFAARGFEFAKRLREGADK</sequence>